<dbReference type="SUPFAM" id="SSF52540">
    <property type="entry name" value="P-loop containing nucleoside triphosphate hydrolases"/>
    <property type="match status" value="2"/>
</dbReference>
<dbReference type="GO" id="GO:0030970">
    <property type="term" value="P:retrograde protein transport, ER to cytosol"/>
    <property type="evidence" value="ECO:0007669"/>
    <property type="project" value="TreeGrafter"/>
</dbReference>
<dbReference type="PANTHER" id="PTHR23077">
    <property type="entry name" value="AAA-FAMILY ATPASE"/>
    <property type="match status" value="1"/>
</dbReference>
<dbReference type="Gene3D" id="3.40.50.300">
    <property type="entry name" value="P-loop containing nucleotide triphosphate hydrolases"/>
    <property type="match status" value="1"/>
</dbReference>
<keyword evidence="23" id="KW-1185">Reference proteome</keyword>
<comment type="subunit">
    <text evidence="15">Part of the 55LCC heterohexameric ATPase complex composed at least of AIRIM, AFG2A, AFG2B and CINP. Associates with pre-60S ribosomal particles.</text>
</comment>
<keyword evidence="8" id="KW-0378">Hydrolase</keyword>
<dbReference type="Pfam" id="PF00004">
    <property type="entry name" value="AAA"/>
    <property type="match status" value="1"/>
</dbReference>
<dbReference type="GO" id="GO:0005634">
    <property type="term" value="C:nucleus"/>
    <property type="evidence" value="ECO:0007669"/>
    <property type="project" value="UniProtKB-SubCell"/>
</dbReference>
<evidence type="ECO:0000256" key="5">
    <source>
        <dbReference type="ARBA" id="ARBA00022517"/>
    </source>
</evidence>
<dbReference type="Proteomes" id="UP000052978">
    <property type="component" value="Unassembled WGS sequence"/>
</dbReference>
<evidence type="ECO:0000256" key="6">
    <source>
        <dbReference type="ARBA" id="ARBA00022737"/>
    </source>
</evidence>
<evidence type="ECO:0000256" key="19">
    <source>
        <dbReference type="ARBA" id="ARBA00084032"/>
    </source>
</evidence>
<evidence type="ECO:0000313" key="23">
    <source>
        <dbReference type="Proteomes" id="UP000052978"/>
    </source>
</evidence>
<dbReference type="GO" id="GO:0097352">
    <property type="term" value="P:autophagosome maturation"/>
    <property type="evidence" value="ECO:0007669"/>
    <property type="project" value="TreeGrafter"/>
</dbReference>
<dbReference type="FunFam" id="1.10.8.60:FF:000075">
    <property type="entry name" value="Spermatogenesis-associated protein 5-like protein 1"/>
    <property type="match status" value="1"/>
</dbReference>
<evidence type="ECO:0000256" key="20">
    <source>
        <dbReference type="RuleBase" id="RU003651"/>
    </source>
</evidence>
<evidence type="ECO:0000256" key="13">
    <source>
        <dbReference type="ARBA" id="ARBA00053521"/>
    </source>
</evidence>
<feature type="domain" description="AAA+ ATPase" evidence="21">
    <location>
        <begin position="181"/>
        <end position="350"/>
    </location>
</feature>
<name>S7NE01_MYOBR</name>
<dbReference type="FunFam" id="1.10.8.60:FF:000038">
    <property type="entry name" value="spermatogenesis-associated protein 5-like protein 1"/>
    <property type="match status" value="1"/>
</dbReference>
<dbReference type="GO" id="GO:0034098">
    <property type="term" value="C:VCP-NPL4-UFD1 AAA ATPase complex"/>
    <property type="evidence" value="ECO:0007669"/>
    <property type="project" value="TreeGrafter"/>
</dbReference>
<keyword evidence="6" id="KW-0677">Repeat</keyword>
<comment type="function">
    <text evidence="13">ATP-dependent chaperone part of the 55LCC heterohexameric ATPase complex which is chromatin-associated and promotes replisome proteostasis to maintain replication fork progression and genome stability. Required for replication fork progression, sister chromatid cohesion, and chromosome stability. The ATPase activity is specifically enhanced by replication fork DNA and is coupled to cysteine protease-dependent cleavage of replisome substrates in response to replication fork damage. Uses ATPase activity to process replisome substrates in S-phase, facilitating their proteolytic turnover from chromatin to ensure DNA replication and mitotic fidelity. Plays an essential role in the cytoplasmic maturation steps of pre-60S ribosomal particles by promoting the release of shuttling protein RSL24D1/RLP24 from the pre-ribosomal particles.</text>
</comment>
<dbReference type="GO" id="GO:0005524">
    <property type="term" value="F:ATP binding"/>
    <property type="evidence" value="ECO:0007669"/>
    <property type="project" value="UniProtKB-KW"/>
</dbReference>
<keyword evidence="7 20" id="KW-0547">Nucleotide-binding</keyword>
<dbReference type="InterPro" id="IPR003959">
    <property type="entry name" value="ATPase_AAA_core"/>
</dbReference>
<evidence type="ECO:0000256" key="2">
    <source>
        <dbReference type="ARBA" id="ARBA00004186"/>
    </source>
</evidence>
<evidence type="ECO:0000256" key="12">
    <source>
        <dbReference type="ARBA" id="ARBA00023242"/>
    </source>
</evidence>
<evidence type="ECO:0000256" key="15">
    <source>
        <dbReference type="ARBA" id="ARBA00065200"/>
    </source>
</evidence>
<reference evidence="22 23" key="1">
    <citation type="journal article" date="2013" name="Nat. Commun.">
        <title>Genome analysis reveals insights into physiology and longevity of the Brandt's bat Myotis brandtii.</title>
        <authorList>
            <person name="Seim I."/>
            <person name="Fang X."/>
            <person name="Xiong Z."/>
            <person name="Lobanov A.V."/>
            <person name="Huang Z."/>
            <person name="Ma S."/>
            <person name="Feng Y."/>
            <person name="Turanov A.A."/>
            <person name="Zhu Y."/>
            <person name="Lenz T.L."/>
            <person name="Gerashchenko M.V."/>
            <person name="Fan D."/>
            <person name="Hee Yim S."/>
            <person name="Yao X."/>
            <person name="Jordan D."/>
            <person name="Xiong Y."/>
            <person name="Ma Y."/>
            <person name="Lyapunov A.N."/>
            <person name="Chen G."/>
            <person name="Kulakova O.I."/>
            <person name="Sun Y."/>
            <person name="Lee S.G."/>
            <person name="Bronson R.T."/>
            <person name="Moskalev A.A."/>
            <person name="Sunyaev S.R."/>
            <person name="Zhang G."/>
            <person name="Krogh A."/>
            <person name="Wang J."/>
            <person name="Gladyshev V.N."/>
        </authorList>
    </citation>
    <scope>NUCLEOTIDE SEQUENCE [LARGE SCALE GENOMIC DNA]</scope>
</reference>
<sequence>MLALFYAKGKPEPSKQVGTRAVEGDKDVISPVLKSPKTFILKCCGQKVVIGTPTFKQRKAILQVITSKMPISSQVDLSLLAEMTVGYVGADLTALCRDAALHALHHSEKNQDSPMIDETDFLEAFKKIQPSSFRSVIGLMDIKPVSWEEIGGLEDVKLKLKQSIEWPLKHPREFVRMGLTQPKGVLLCGPPGCAKTTLVRALATSCHCSFVSVSGADLFSPFVGDSEKLLSQVFRQARANTPAIVFLDEIDSILGSRSVSQTGCNVQESVLSVLLNELDGVGLKTIERRGSKSDQQGKYKELKKNEEVEFEEVFNRNVMIVAATNRPDVLDDALLRPGRIDKIIYIPPPDEKGRLSILKVCTKNMPVGPDVSLENLAAETCFFSGADLRNLCKEAALLALQEDGLEATTVKQEHFLKTIKLISETRIF</sequence>
<gene>
    <name evidence="22" type="ORF">D623_10025760</name>
</gene>
<evidence type="ECO:0000313" key="22">
    <source>
        <dbReference type="EMBL" id="EPQ14730.1"/>
    </source>
</evidence>
<evidence type="ECO:0000256" key="17">
    <source>
        <dbReference type="ARBA" id="ARBA00075287"/>
    </source>
</evidence>
<dbReference type="Gene3D" id="1.10.8.60">
    <property type="match status" value="2"/>
</dbReference>
<evidence type="ECO:0000256" key="11">
    <source>
        <dbReference type="ARBA" id="ARBA00023212"/>
    </source>
</evidence>
<evidence type="ECO:0000256" key="8">
    <source>
        <dbReference type="ARBA" id="ARBA00022801"/>
    </source>
</evidence>
<dbReference type="PANTHER" id="PTHR23077:SF194">
    <property type="entry name" value="ATPASE FAMILY GENE 2 PROTEIN HOMOLOG B"/>
    <property type="match status" value="1"/>
</dbReference>
<proteinExistence type="inferred from homology"/>
<comment type="similarity">
    <text evidence="14">Belongs to the AAA ATPase family. AFG2 subfamily.</text>
</comment>
<dbReference type="FunFam" id="3.40.50.300:FF:001081">
    <property type="entry name" value="Spermatogenesis-associated protein 5-like protein 1"/>
    <property type="match status" value="1"/>
</dbReference>
<evidence type="ECO:0000256" key="7">
    <source>
        <dbReference type="ARBA" id="ARBA00022741"/>
    </source>
</evidence>
<evidence type="ECO:0000256" key="18">
    <source>
        <dbReference type="ARBA" id="ARBA00082436"/>
    </source>
</evidence>
<evidence type="ECO:0000259" key="21">
    <source>
        <dbReference type="SMART" id="SM00382"/>
    </source>
</evidence>
<keyword evidence="11" id="KW-0206">Cytoskeleton</keyword>
<dbReference type="EMBL" id="KE164048">
    <property type="protein sequence ID" value="EPQ14730.1"/>
    <property type="molecule type" value="Genomic_DNA"/>
</dbReference>
<accession>S7NE01</accession>
<evidence type="ECO:0000256" key="16">
    <source>
        <dbReference type="ARBA" id="ARBA00073855"/>
    </source>
</evidence>
<evidence type="ECO:0000256" key="10">
    <source>
        <dbReference type="ARBA" id="ARBA00022990"/>
    </source>
</evidence>
<dbReference type="GO" id="GO:0016887">
    <property type="term" value="F:ATP hydrolysis activity"/>
    <property type="evidence" value="ECO:0007669"/>
    <property type="project" value="InterPro"/>
</dbReference>
<dbReference type="GO" id="GO:0051228">
    <property type="term" value="P:mitotic spindle disassembly"/>
    <property type="evidence" value="ECO:0007669"/>
    <property type="project" value="TreeGrafter"/>
</dbReference>
<dbReference type="InterPro" id="IPR003960">
    <property type="entry name" value="ATPase_AAA_CS"/>
</dbReference>
<dbReference type="InterPro" id="IPR050168">
    <property type="entry name" value="AAA_ATPase_domain"/>
</dbReference>
<dbReference type="GO" id="GO:0042254">
    <property type="term" value="P:ribosome biogenesis"/>
    <property type="evidence" value="ECO:0007669"/>
    <property type="project" value="UniProtKB-KW"/>
</dbReference>
<comment type="subcellular location">
    <subcellularLocation>
        <location evidence="2">Cytoplasm</location>
        <location evidence="2">Cytoskeleton</location>
        <location evidence="2">Spindle</location>
    </subcellularLocation>
    <subcellularLocation>
        <location evidence="1">Nucleus</location>
    </subcellularLocation>
</comment>
<dbReference type="SMART" id="SM00382">
    <property type="entry name" value="AAA"/>
    <property type="match status" value="1"/>
</dbReference>
<evidence type="ECO:0000256" key="14">
    <source>
        <dbReference type="ARBA" id="ARBA00061477"/>
    </source>
</evidence>
<dbReference type="InterPro" id="IPR027417">
    <property type="entry name" value="P-loop_NTPase"/>
</dbReference>
<keyword evidence="12" id="KW-0539">Nucleus</keyword>
<dbReference type="GO" id="GO:0005829">
    <property type="term" value="C:cytosol"/>
    <property type="evidence" value="ECO:0007669"/>
    <property type="project" value="TreeGrafter"/>
</dbReference>
<protein>
    <recommendedName>
        <fullName evidence="16">ATPase family gene 2 protein homolog B</fullName>
        <ecNumber evidence="3">3.6.4.10</ecNumber>
    </recommendedName>
    <alternativeName>
        <fullName evidence="18">AFG2 AAA ATPase homolog B</fullName>
    </alternativeName>
    <alternativeName>
        <fullName evidence="17">Ribosome biogenesis protein SPATA5L1</fullName>
    </alternativeName>
    <alternativeName>
        <fullName evidence="19">Spermatogenesis-associated protein 5-like protein 1</fullName>
    </alternativeName>
</protein>
<keyword evidence="4" id="KW-0963">Cytoplasm</keyword>
<dbReference type="EC" id="3.6.4.10" evidence="3"/>
<keyword evidence="5" id="KW-0690">Ribosome biogenesis</keyword>
<evidence type="ECO:0000256" key="4">
    <source>
        <dbReference type="ARBA" id="ARBA00022490"/>
    </source>
</evidence>
<dbReference type="AlphaFoldDB" id="S7NE01"/>
<dbReference type="InterPro" id="IPR041569">
    <property type="entry name" value="AAA_lid_3"/>
</dbReference>
<evidence type="ECO:0000256" key="3">
    <source>
        <dbReference type="ARBA" id="ARBA00012554"/>
    </source>
</evidence>
<keyword evidence="9 20" id="KW-0067">ATP-binding</keyword>
<evidence type="ECO:0000256" key="1">
    <source>
        <dbReference type="ARBA" id="ARBA00004123"/>
    </source>
</evidence>
<dbReference type="GO" id="GO:0031593">
    <property type="term" value="F:polyubiquitin modification-dependent protein binding"/>
    <property type="evidence" value="ECO:0007669"/>
    <property type="project" value="TreeGrafter"/>
</dbReference>
<dbReference type="Pfam" id="PF17862">
    <property type="entry name" value="AAA_lid_3"/>
    <property type="match status" value="2"/>
</dbReference>
<keyword evidence="10" id="KW-0007">Acetylation</keyword>
<dbReference type="eggNOG" id="KOG0730">
    <property type="taxonomic scope" value="Eukaryota"/>
</dbReference>
<dbReference type="PROSITE" id="PS00674">
    <property type="entry name" value="AAA"/>
    <property type="match status" value="1"/>
</dbReference>
<organism evidence="22 23">
    <name type="scientific">Myotis brandtii</name>
    <name type="common">Brandt's bat</name>
    <dbReference type="NCBI Taxonomy" id="109478"/>
    <lineage>
        <taxon>Eukaryota</taxon>
        <taxon>Metazoa</taxon>
        <taxon>Chordata</taxon>
        <taxon>Craniata</taxon>
        <taxon>Vertebrata</taxon>
        <taxon>Euteleostomi</taxon>
        <taxon>Mammalia</taxon>
        <taxon>Eutheria</taxon>
        <taxon>Laurasiatheria</taxon>
        <taxon>Chiroptera</taxon>
        <taxon>Yangochiroptera</taxon>
        <taxon>Vespertilionidae</taxon>
        <taxon>Myotis</taxon>
    </lineage>
</organism>
<dbReference type="GO" id="GO:0005819">
    <property type="term" value="C:spindle"/>
    <property type="evidence" value="ECO:0007669"/>
    <property type="project" value="UniProtKB-SubCell"/>
</dbReference>
<evidence type="ECO:0000256" key="9">
    <source>
        <dbReference type="ARBA" id="ARBA00022840"/>
    </source>
</evidence>
<dbReference type="InterPro" id="IPR003593">
    <property type="entry name" value="AAA+_ATPase"/>
</dbReference>